<evidence type="ECO:0000259" key="7">
    <source>
        <dbReference type="Pfam" id="PF00361"/>
    </source>
</evidence>
<feature type="transmembrane region" description="Helical" evidence="6">
    <location>
        <begin position="300"/>
        <end position="319"/>
    </location>
</feature>
<feature type="transmembrane region" description="Helical" evidence="6">
    <location>
        <begin position="157"/>
        <end position="176"/>
    </location>
</feature>
<feature type="transmembrane region" description="Helical" evidence="6">
    <location>
        <begin position="238"/>
        <end position="257"/>
    </location>
</feature>
<feature type="transmembrane region" description="Helical" evidence="6">
    <location>
        <begin position="380"/>
        <end position="402"/>
    </location>
</feature>
<evidence type="ECO:0000313" key="8">
    <source>
        <dbReference type="EMBL" id="BAB60271.1"/>
    </source>
</evidence>
<evidence type="ECO:0000256" key="1">
    <source>
        <dbReference type="ARBA" id="ARBA00004141"/>
    </source>
</evidence>
<dbReference type="GO" id="GO:0003954">
    <property type="term" value="F:NADH dehydrogenase activity"/>
    <property type="evidence" value="ECO:0007669"/>
    <property type="project" value="TreeGrafter"/>
</dbReference>
<dbReference type="Pfam" id="PF00361">
    <property type="entry name" value="Proton_antipo_M"/>
    <property type="match status" value="1"/>
</dbReference>
<dbReference type="PANTHER" id="PTHR43507:SF1">
    <property type="entry name" value="NADH-UBIQUINONE OXIDOREDUCTASE CHAIN 4"/>
    <property type="match status" value="1"/>
</dbReference>
<evidence type="ECO:0000256" key="3">
    <source>
        <dbReference type="ARBA" id="ARBA00022692"/>
    </source>
</evidence>
<comment type="subcellular location">
    <subcellularLocation>
        <location evidence="1">Membrane</location>
        <topology evidence="1">Multi-pass membrane protein</topology>
    </subcellularLocation>
</comment>
<feature type="domain" description="NADH:quinone oxidoreductase/Mrp antiporter transmembrane" evidence="7">
    <location>
        <begin position="121"/>
        <end position="428"/>
    </location>
</feature>
<evidence type="ECO:0000256" key="4">
    <source>
        <dbReference type="ARBA" id="ARBA00022989"/>
    </source>
</evidence>
<dbReference type="HOGENOM" id="CLU_007100_4_2_2"/>
<feature type="transmembrane region" description="Helical" evidence="6">
    <location>
        <begin position="339"/>
        <end position="359"/>
    </location>
</feature>
<keyword evidence="5 6" id="KW-0472">Membrane</keyword>
<dbReference type="AlphaFoldDB" id="Q979N1"/>
<dbReference type="PANTHER" id="PTHR43507">
    <property type="entry name" value="NADH-UBIQUINONE OXIDOREDUCTASE CHAIN 4"/>
    <property type="match status" value="1"/>
</dbReference>
<dbReference type="KEGG" id="tvo:TVG1158465"/>
<feature type="transmembrane region" description="Helical" evidence="6">
    <location>
        <begin position="27"/>
        <end position="45"/>
    </location>
</feature>
<dbReference type="PaxDb" id="273116-14325367"/>
<dbReference type="GO" id="GO:0016020">
    <property type="term" value="C:membrane"/>
    <property type="evidence" value="ECO:0007669"/>
    <property type="project" value="UniProtKB-SubCell"/>
</dbReference>
<evidence type="ECO:0000256" key="6">
    <source>
        <dbReference type="SAM" id="Phobius"/>
    </source>
</evidence>
<dbReference type="eggNOG" id="arCOG01538">
    <property type="taxonomic scope" value="Archaea"/>
</dbReference>
<dbReference type="NCBIfam" id="NF004503">
    <property type="entry name" value="PRK05846.2-2"/>
    <property type="match status" value="1"/>
</dbReference>
<dbReference type="GO" id="GO:0042773">
    <property type="term" value="P:ATP synthesis coupled electron transport"/>
    <property type="evidence" value="ECO:0007669"/>
    <property type="project" value="InterPro"/>
</dbReference>
<feature type="transmembrane region" description="Helical" evidence="6">
    <location>
        <begin position="196"/>
        <end position="218"/>
    </location>
</feature>
<dbReference type="GO" id="GO:0008137">
    <property type="term" value="F:NADH dehydrogenase (ubiquinone) activity"/>
    <property type="evidence" value="ECO:0007669"/>
    <property type="project" value="InterPro"/>
</dbReference>
<dbReference type="Proteomes" id="UP000001017">
    <property type="component" value="Chromosome"/>
</dbReference>
<keyword evidence="9" id="KW-1185">Reference proteome</keyword>
<name>Q979N1_THEVO</name>
<dbReference type="EMBL" id="BA000011">
    <property type="protein sequence ID" value="BAB60271.1"/>
    <property type="molecule type" value="Genomic_DNA"/>
</dbReference>
<dbReference type="InterPro" id="IPR010227">
    <property type="entry name" value="NADH_Q_OxRdtase_chainM/4"/>
</dbReference>
<proteinExistence type="inferred from homology"/>
<feature type="transmembrane region" description="Helical" evidence="6">
    <location>
        <begin position="269"/>
        <end position="288"/>
    </location>
</feature>
<feature type="transmembrane region" description="Helical" evidence="6">
    <location>
        <begin position="414"/>
        <end position="434"/>
    </location>
</feature>
<accession>Q979N1</accession>
<keyword evidence="3 6" id="KW-0812">Transmembrane</keyword>
<dbReference type="DNASU" id="1441245"/>
<dbReference type="STRING" id="273116.gene:9381928"/>
<gene>
    <name evidence="8" type="ORF">TVG1158465</name>
</gene>
<dbReference type="OrthoDB" id="19089at2157"/>
<feature type="transmembrane region" description="Helical" evidence="6">
    <location>
        <begin position="103"/>
        <end position="120"/>
    </location>
</feature>
<protein>
    <submittedName>
        <fullName evidence="8">NADH dehydrogenase I chain K</fullName>
    </submittedName>
</protein>
<sequence>MFALIILISAIIFGIISYFTGKHAKEVSAVLSGILLLEIIAYSIMRFSSYSGGFISRYSVVISSSLGLSFSIAVSGLTDALLILSAVVILIAVLITDRNYGSAFFGLEMTVLAGLIGLLISRDFLFFYIFWEVVLIPVYFMIGRYGIGNKNSISLKFFVYTHIGSVFILLSIFTLYSQSYVYLASPTFEIGPLMSILPKLSLFYKGFVIFGFLFGFLVKMPSFPIHSWLPDSYYSAPYPGSVILAGAISMMGGYGLFGIMIESYKALDVYVLYLLIALGIISLIYFALTAMFQRNIKKMMAFASASAMGFVTISFAASILETSGIDYSVRALEAAGGMFQIVAHGLIMSLVFSALYYISRNTKTDSVYGLGGIYREAPKLASLTLVGLLASLGLPGFAGFIGEFSIVVGVFQTVSWYIFLIIFGMIITASYHIWTAQRSLYGPYNENLGFIRDINSGEFMILIFLVLVIFVLGIYPNLIFANLVNYTNTSLSISVEPALRTNVVAFLEAHVFEVMQ</sequence>
<dbReference type="PhylomeDB" id="Q979N1"/>
<dbReference type="InterPro" id="IPR001750">
    <property type="entry name" value="ND/Mrp_TM"/>
</dbReference>
<feature type="transmembrane region" description="Helical" evidence="6">
    <location>
        <begin position="126"/>
        <end position="145"/>
    </location>
</feature>
<reference evidence="8 9" key="2">
    <citation type="journal article" date="2000" name="Proc. Natl. Acad. Sci. U.S.A.">
        <title>Archaeal adaptation to higher temperatures revealed by genomic sequence of Thermoplasma volcanium.</title>
        <authorList>
            <person name="Kawashima T."/>
            <person name="Amano N."/>
            <person name="Koike H."/>
            <person name="Makino S."/>
            <person name="Higuchi S."/>
            <person name="Kawashima-Ohya Y."/>
            <person name="Watanabe K."/>
            <person name="Yamazaki M."/>
            <person name="Kanehori K."/>
            <person name="Kawamoto T."/>
            <person name="Nunoshiba T."/>
            <person name="Yamamoto Y."/>
            <person name="Aramaki H."/>
            <person name="Makino K."/>
            <person name="Suzuki M."/>
        </authorList>
    </citation>
    <scope>NUCLEOTIDE SEQUENCE [LARGE SCALE GENOMIC DNA]</scope>
    <source>
        <strain evidence="9">ATCC 51530 / DSM 4299 / JCM 9571 / NBRC 15438 / GSS1</strain>
    </source>
</reference>
<dbReference type="PRINTS" id="PR01437">
    <property type="entry name" value="NUOXDRDTASE4"/>
</dbReference>
<dbReference type="RefSeq" id="WP_010917363.1">
    <property type="nucleotide sequence ID" value="NC_002689.2"/>
</dbReference>
<evidence type="ECO:0000313" key="9">
    <source>
        <dbReference type="Proteomes" id="UP000001017"/>
    </source>
</evidence>
<keyword evidence="4 6" id="KW-1133">Transmembrane helix</keyword>
<feature type="transmembrane region" description="Helical" evidence="6">
    <location>
        <begin position="80"/>
        <end position="96"/>
    </location>
</feature>
<dbReference type="InterPro" id="IPR003918">
    <property type="entry name" value="NADH_UbQ_OxRdtase"/>
</dbReference>
<reference evidence="8 9" key="1">
    <citation type="journal article" date="1999" name="Proc. Jpn. Acad.">
        <title>Determination of the complete genomic DNA sequence of Thermoplasma volvanium GSS1.</title>
        <authorList>
            <person name="Kawashima T."/>
            <person name="Yamamoto Y."/>
            <person name="Aramaki H."/>
            <person name="Nunoshiba T."/>
            <person name="Kawamoto T."/>
            <person name="Watanabe K."/>
            <person name="Yamazaki M."/>
            <person name="Kanehori K."/>
            <person name="Amano N."/>
            <person name="Ohya Y."/>
            <person name="Makino K."/>
            <person name="Suzuki M."/>
        </authorList>
    </citation>
    <scope>NUCLEOTIDE SEQUENCE [LARGE SCALE GENOMIC DNA]</scope>
    <source>
        <strain evidence="9">ATCC 51530 / DSM 4299 / JCM 9571 / NBRC 15438 / GSS1</strain>
    </source>
</reference>
<comment type="similarity">
    <text evidence="2">Belongs to the complex I subunit 4 family.</text>
</comment>
<organism evidence="8 9">
    <name type="scientific">Thermoplasma volcanium (strain ATCC 51530 / DSM 4299 / JCM 9571 / NBRC 15438 / GSS1)</name>
    <dbReference type="NCBI Taxonomy" id="273116"/>
    <lineage>
        <taxon>Archaea</taxon>
        <taxon>Methanobacteriati</taxon>
        <taxon>Thermoplasmatota</taxon>
        <taxon>Thermoplasmata</taxon>
        <taxon>Thermoplasmatales</taxon>
        <taxon>Thermoplasmataceae</taxon>
        <taxon>Thermoplasma</taxon>
    </lineage>
</organism>
<dbReference type="GeneID" id="1441245"/>
<dbReference type="GO" id="GO:0048039">
    <property type="term" value="F:ubiquinone binding"/>
    <property type="evidence" value="ECO:0007669"/>
    <property type="project" value="TreeGrafter"/>
</dbReference>
<dbReference type="NCBIfam" id="TIGR01972">
    <property type="entry name" value="NDH_I_M"/>
    <property type="match status" value="1"/>
</dbReference>
<evidence type="ECO:0000256" key="2">
    <source>
        <dbReference type="ARBA" id="ARBA00009025"/>
    </source>
</evidence>
<dbReference type="GO" id="GO:0015990">
    <property type="term" value="P:electron transport coupled proton transport"/>
    <property type="evidence" value="ECO:0007669"/>
    <property type="project" value="TreeGrafter"/>
</dbReference>
<evidence type="ECO:0000256" key="5">
    <source>
        <dbReference type="ARBA" id="ARBA00023136"/>
    </source>
</evidence>
<feature type="transmembrane region" description="Helical" evidence="6">
    <location>
        <begin position="459"/>
        <end position="480"/>
    </location>
</feature>